<evidence type="ECO:0000256" key="1">
    <source>
        <dbReference type="ARBA" id="ARBA00004429"/>
    </source>
</evidence>
<organism evidence="13 14">
    <name type="scientific">Methanolapillus millepedarum</name>
    <dbReference type="NCBI Taxonomy" id="3028296"/>
    <lineage>
        <taxon>Archaea</taxon>
        <taxon>Methanobacteriati</taxon>
        <taxon>Methanobacteriota</taxon>
        <taxon>Stenosarchaea group</taxon>
        <taxon>Methanomicrobia</taxon>
        <taxon>Methanosarcinales</taxon>
        <taxon>Methanosarcinaceae</taxon>
        <taxon>Methanolapillus</taxon>
    </lineage>
</organism>
<name>A0AA96V2M3_9EURY</name>
<dbReference type="HAMAP" id="MF_01462">
    <property type="entry name" value="CbiM"/>
    <property type="match status" value="1"/>
</dbReference>
<keyword evidence="11 12" id="KW-0170">Cobalt</keyword>
<dbReference type="NCBIfam" id="TIGR00123">
    <property type="entry name" value="cbiM"/>
    <property type="match status" value="1"/>
</dbReference>
<dbReference type="InterPro" id="IPR002751">
    <property type="entry name" value="CbiM/NikMN"/>
</dbReference>
<evidence type="ECO:0000256" key="3">
    <source>
        <dbReference type="ARBA" id="ARBA00022426"/>
    </source>
</evidence>
<keyword evidence="5 12" id="KW-1003">Cell membrane</keyword>
<keyword evidence="9 12" id="KW-0406">Ion transport</keyword>
<evidence type="ECO:0000313" key="13">
    <source>
        <dbReference type="EMBL" id="WNY24760.1"/>
    </source>
</evidence>
<evidence type="ECO:0000256" key="2">
    <source>
        <dbReference type="ARBA" id="ARBA00004953"/>
    </source>
</evidence>
<feature type="transmembrane region" description="Helical" evidence="12">
    <location>
        <begin position="137"/>
        <end position="162"/>
    </location>
</feature>
<dbReference type="NCBIfam" id="NF006184">
    <property type="entry name" value="PRK08319.1"/>
    <property type="match status" value="1"/>
</dbReference>
<evidence type="ECO:0000256" key="8">
    <source>
        <dbReference type="ARBA" id="ARBA00022989"/>
    </source>
</evidence>
<dbReference type="AlphaFoldDB" id="A0AA96V2M3"/>
<comment type="subunit">
    <text evidence="12">Forms an energy-coupling factor (ECF) transporter complex composed of an ATP-binding protein (A component, CbiO), a transmembrane protein (T component, CbiQ) and 2 possible substrate-capture proteins (S components, CbiM and CbiN) of unknown stoichimetry.</text>
</comment>
<dbReference type="Pfam" id="PF01891">
    <property type="entry name" value="CbiM"/>
    <property type="match status" value="1"/>
</dbReference>
<keyword evidence="10 12" id="KW-0472">Membrane</keyword>
<sequence length="226" mass="24138">MHIMEGMLPVPWAAFWWGLTIIILIVGIYQLNKIVRKNREVLPLLAVSGAFIFVLSSLKIPSPVTMSSSHPTGTGLSAVTFGPAITAVLSAIVLLFQALLLAHGGLTTLGANCFSMGFFGPLLAWGCYRLLKGKVNVYVNVFIAAFIADLATYVMTSLQLALAYGMSSFVSFLGIFALTQIPLAIIEGVIIVVAFKYIAKVKGDFLVETGALTPEQVDKLNAPDAA</sequence>
<feature type="transmembrane region" description="Helical" evidence="12">
    <location>
        <begin position="169"/>
        <end position="195"/>
    </location>
</feature>
<feature type="transmembrane region" description="Helical" evidence="12">
    <location>
        <begin position="41"/>
        <end position="60"/>
    </location>
</feature>
<feature type="transmembrane region" description="Helical" evidence="12">
    <location>
        <begin position="109"/>
        <end position="131"/>
    </location>
</feature>
<keyword evidence="14" id="KW-1185">Reference proteome</keyword>
<keyword evidence="3 12" id="KW-0171">Cobalt transport</keyword>
<evidence type="ECO:0000256" key="10">
    <source>
        <dbReference type="ARBA" id="ARBA00023136"/>
    </source>
</evidence>
<keyword evidence="7 12" id="KW-0812">Transmembrane</keyword>
<dbReference type="Proteomes" id="UP001303587">
    <property type="component" value="Chromosome"/>
</dbReference>
<gene>
    <name evidence="13" type="primary">cbiM_2</name>
    <name evidence="12" type="synonym">cbiM</name>
    <name evidence="13" type="ORF">MsAc7_02850</name>
</gene>
<keyword evidence="8 12" id="KW-1133">Transmembrane helix</keyword>
<protein>
    <recommendedName>
        <fullName evidence="12">Putative cobalt transport protein CbiM</fullName>
    </recommendedName>
    <alternativeName>
        <fullName evidence="12">Energy-coupling factor transporter probable substrate-capture protein CbiM</fullName>
        <shortName evidence="12">ECF transporter S component CbiM</shortName>
    </alternativeName>
</protein>
<proteinExistence type="inferred from homology"/>
<dbReference type="PANTHER" id="PTHR43627">
    <property type="match status" value="1"/>
</dbReference>
<dbReference type="EMBL" id="CP131060">
    <property type="protein sequence ID" value="WNY24760.1"/>
    <property type="molecule type" value="Genomic_DNA"/>
</dbReference>
<dbReference type="RefSeq" id="WP_338102833.1">
    <property type="nucleotide sequence ID" value="NZ_CP131060.1"/>
</dbReference>
<comment type="function">
    <text evidence="12">Part of the energy-coupling factor (ECF) transporter complex CbiMNOQ involved in cobalt import.</text>
</comment>
<dbReference type="FunFam" id="1.10.1760.20:FF:000001">
    <property type="entry name" value="Cobalt transport protein CbiM"/>
    <property type="match status" value="1"/>
</dbReference>
<evidence type="ECO:0000256" key="12">
    <source>
        <dbReference type="HAMAP-Rule" id="MF_01462"/>
    </source>
</evidence>
<keyword evidence="6 12" id="KW-0169">Cobalamin biosynthesis</keyword>
<evidence type="ECO:0000256" key="11">
    <source>
        <dbReference type="ARBA" id="ARBA00023285"/>
    </source>
</evidence>
<feature type="transmembrane region" description="Helical" evidence="12">
    <location>
        <begin position="80"/>
        <end position="102"/>
    </location>
</feature>
<evidence type="ECO:0000256" key="9">
    <source>
        <dbReference type="ARBA" id="ARBA00023065"/>
    </source>
</evidence>
<evidence type="ECO:0000256" key="7">
    <source>
        <dbReference type="ARBA" id="ARBA00022692"/>
    </source>
</evidence>
<keyword evidence="4 12" id="KW-0813">Transport</keyword>
<accession>A0AA96V2M3</accession>
<comment type="subcellular location">
    <subcellularLocation>
        <location evidence="1">Cell inner membrane</location>
        <topology evidence="1">Multi-pass membrane protein</topology>
    </subcellularLocation>
    <subcellularLocation>
        <location evidence="12">Cell membrane</location>
        <topology evidence="12">Multi-pass membrane protein</topology>
    </subcellularLocation>
</comment>
<comment type="pathway">
    <text evidence="2 12">Cofactor biosynthesis; adenosylcobalamin biosynthesis.</text>
</comment>
<dbReference type="GO" id="GO:0015087">
    <property type="term" value="F:cobalt ion transmembrane transporter activity"/>
    <property type="evidence" value="ECO:0007669"/>
    <property type="project" value="UniProtKB-UniRule"/>
</dbReference>
<evidence type="ECO:0000256" key="6">
    <source>
        <dbReference type="ARBA" id="ARBA00022573"/>
    </source>
</evidence>
<dbReference type="PANTHER" id="PTHR43627:SF1">
    <property type="entry name" value="COBALT TRANSPORT PROTEIN CBIM"/>
    <property type="match status" value="1"/>
</dbReference>
<dbReference type="GeneID" id="89229410"/>
<evidence type="ECO:0000256" key="5">
    <source>
        <dbReference type="ARBA" id="ARBA00022475"/>
    </source>
</evidence>
<dbReference type="GO" id="GO:0009236">
    <property type="term" value="P:cobalamin biosynthetic process"/>
    <property type="evidence" value="ECO:0007669"/>
    <property type="project" value="UniProtKB-UniRule"/>
</dbReference>
<evidence type="ECO:0000256" key="4">
    <source>
        <dbReference type="ARBA" id="ARBA00022448"/>
    </source>
</evidence>
<feature type="transmembrane region" description="Helical" evidence="12">
    <location>
        <begin position="12"/>
        <end position="29"/>
    </location>
</feature>
<comment type="similarity">
    <text evidence="12">Belongs to the CbiM family.</text>
</comment>
<reference evidence="13 14" key="1">
    <citation type="submission" date="2023-07" db="EMBL/GenBank/DDBJ databases">
        <title>Closed genoem sequence of Methanosarcinaceae archaeon Ac7.</title>
        <authorList>
            <person name="Poehlein A."/>
            <person name="Protasov E."/>
            <person name="Platt K."/>
            <person name="Reeh H."/>
            <person name="Daniel R."/>
            <person name="Brune A."/>
        </authorList>
    </citation>
    <scope>NUCLEOTIDE SEQUENCE [LARGE SCALE GENOMIC DNA]</scope>
    <source>
        <strain evidence="13 14">Ac7</strain>
    </source>
</reference>
<dbReference type="GO" id="GO:0043190">
    <property type="term" value="C:ATP-binding cassette (ABC) transporter complex"/>
    <property type="evidence" value="ECO:0007669"/>
    <property type="project" value="InterPro"/>
</dbReference>
<dbReference type="Gene3D" id="1.10.1760.20">
    <property type="match status" value="1"/>
</dbReference>
<dbReference type="InterPro" id="IPR018024">
    <property type="entry name" value="CbiM"/>
</dbReference>
<evidence type="ECO:0000313" key="14">
    <source>
        <dbReference type="Proteomes" id="UP001303587"/>
    </source>
</evidence>